<evidence type="ECO:0000256" key="11">
    <source>
        <dbReference type="ARBA" id="ARBA00023136"/>
    </source>
</evidence>
<gene>
    <name evidence="14" type="primary">ATP8</name>
</gene>
<dbReference type="EMBL" id="MN661001">
    <property type="protein sequence ID" value="QGT34988.1"/>
    <property type="molecule type" value="Genomic_DNA"/>
</dbReference>
<evidence type="ECO:0000256" key="13">
    <source>
        <dbReference type="SAM" id="Phobius"/>
    </source>
</evidence>
<keyword evidence="9 12" id="KW-0406">Ion transport</keyword>
<organism evidence="14">
    <name type="scientific">Orthonychiurus folsomi</name>
    <dbReference type="NCBI Taxonomy" id="2581074"/>
    <lineage>
        <taxon>Eukaryota</taxon>
        <taxon>Metazoa</taxon>
        <taxon>Ecdysozoa</taxon>
        <taxon>Arthropoda</taxon>
        <taxon>Hexapoda</taxon>
        <taxon>Collembola</taxon>
        <taxon>Poduromorpha</taxon>
        <taxon>Poduroidea</taxon>
        <taxon>Onychiuridae</taxon>
        <taxon>Onychiurinae</taxon>
        <taxon>Orthonychiurus</taxon>
    </lineage>
</organism>
<name>A0A650DRK7_9HEXA</name>
<reference evidence="14" key="1">
    <citation type="submission" date="2019-11" db="EMBL/GenBank/DDBJ databases">
        <title>The complete mitochondrial genome of Orthonychiurus folsomi (Collembola: Onychiuridae).</title>
        <authorList>
            <person name="Yao H.-F."/>
            <person name="Sun X."/>
            <person name="Xie Z.-J."/>
            <person name="Dong J."/>
        </authorList>
    </citation>
    <scope>NUCLEOTIDE SEQUENCE</scope>
</reference>
<keyword evidence="5 12" id="KW-0138">CF(0)</keyword>
<proteinExistence type="inferred from homology"/>
<dbReference type="AlphaFoldDB" id="A0A650DRK7"/>
<evidence type="ECO:0000256" key="12">
    <source>
        <dbReference type="RuleBase" id="RU003661"/>
    </source>
</evidence>
<sequence>MPQMSPMEWFYLYLLFVLIFMILNNKLFFSSPYTKLIQTSNQSLTKNYMNIWTW</sequence>
<geneLocation type="mitochondrion" evidence="14"/>
<evidence type="ECO:0000256" key="5">
    <source>
        <dbReference type="ARBA" id="ARBA00022547"/>
    </source>
</evidence>
<comment type="similarity">
    <text evidence="2 12">Belongs to the ATPase protein 8 family.</text>
</comment>
<keyword evidence="8 13" id="KW-1133">Transmembrane helix</keyword>
<keyword evidence="7 12" id="KW-0375">Hydrogen ion transport</keyword>
<dbReference type="Pfam" id="PF00895">
    <property type="entry name" value="ATP-synt_8"/>
    <property type="match status" value="1"/>
</dbReference>
<evidence type="ECO:0000256" key="9">
    <source>
        <dbReference type="ARBA" id="ARBA00023065"/>
    </source>
</evidence>
<evidence type="ECO:0000256" key="6">
    <source>
        <dbReference type="ARBA" id="ARBA00022692"/>
    </source>
</evidence>
<evidence type="ECO:0000256" key="4">
    <source>
        <dbReference type="ARBA" id="ARBA00022448"/>
    </source>
</evidence>
<evidence type="ECO:0000256" key="3">
    <source>
        <dbReference type="ARBA" id="ARBA00011291"/>
    </source>
</evidence>
<dbReference type="GO" id="GO:0045259">
    <property type="term" value="C:proton-transporting ATP synthase complex"/>
    <property type="evidence" value="ECO:0007669"/>
    <property type="project" value="UniProtKB-KW"/>
</dbReference>
<evidence type="ECO:0000313" key="14">
    <source>
        <dbReference type="EMBL" id="QGT34988.1"/>
    </source>
</evidence>
<feature type="transmembrane region" description="Helical" evidence="13">
    <location>
        <begin position="12"/>
        <end position="29"/>
    </location>
</feature>
<keyword evidence="11 13" id="KW-0472">Membrane</keyword>
<comment type="subcellular location">
    <subcellularLocation>
        <location evidence="1 12">Mitochondrion membrane</location>
        <topology evidence="1 12">Single-pass membrane protein</topology>
    </subcellularLocation>
</comment>
<dbReference type="InterPro" id="IPR001421">
    <property type="entry name" value="ATP8_metazoa"/>
</dbReference>
<evidence type="ECO:0000256" key="1">
    <source>
        <dbReference type="ARBA" id="ARBA00004304"/>
    </source>
</evidence>
<evidence type="ECO:0000256" key="7">
    <source>
        <dbReference type="ARBA" id="ARBA00022781"/>
    </source>
</evidence>
<keyword evidence="6 12" id="KW-0812">Transmembrane</keyword>
<protein>
    <recommendedName>
        <fullName evidence="12">ATP synthase complex subunit 8</fullName>
    </recommendedName>
</protein>
<dbReference type="GO" id="GO:0015986">
    <property type="term" value="P:proton motive force-driven ATP synthesis"/>
    <property type="evidence" value="ECO:0007669"/>
    <property type="project" value="InterPro"/>
</dbReference>
<keyword evidence="10 12" id="KW-0496">Mitochondrion</keyword>
<evidence type="ECO:0000256" key="8">
    <source>
        <dbReference type="ARBA" id="ARBA00022989"/>
    </source>
</evidence>
<dbReference type="GO" id="GO:0031966">
    <property type="term" value="C:mitochondrial membrane"/>
    <property type="evidence" value="ECO:0007669"/>
    <property type="project" value="UniProtKB-SubCell"/>
</dbReference>
<accession>A0A650DRK7</accession>
<evidence type="ECO:0000256" key="2">
    <source>
        <dbReference type="ARBA" id="ARBA00008892"/>
    </source>
</evidence>
<comment type="subunit">
    <text evidence="3">F-type ATPases have 2 components, CF(1) - the catalytic core - and CF(0) - the membrane proton channel.</text>
</comment>
<keyword evidence="4 12" id="KW-0813">Transport</keyword>
<dbReference type="GO" id="GO:0015078">
    <property type="term" value="F:proton transmembrane transporter activity"/>
    <property type="evidence" value="ECO:0007669"/>
    <property type="project" value="InterPro"/>
</dbReference>
<evidence type="ECO:0000256" key="10">
    <source>
        <dbReference type="ARBA" id="ARBA00023128"/>
    </source>
</evidence>